<proteinExistence type="predicted"/>
<keyword evidence="3" id="KW-1185">Reference proteome</keyword>
<feature type="compositionally biased region" description="Basic residues" evidence="1">
    <location>
        <begin position="22"/>
        <end position="40"/>
    </location>
</feature>
<dbReference type="GeneID" id="63786786"/>
<feature type="compositionally biased region" description="Low complexity" evidence="1">
    <location>
        <begin position="41"/>
        <end position="55"/>
    </location>
</feature>
<name>A0A1Y2EUA6_PROLT</name>
<gene>
    <name evidence="2" type="ORF">BCR37DRAFT_384182</name>
</gene>
<feature type="compositionally biased region" description="Basic residues" evidence="1">
    <location>
        <begin position="98"/>
        <end position="117"/>
    </location>
</feature>
<reference evidence="2 3" key="1">
    <citation type="submission" date="2016-07" db="EMBL/GenBank/DDBJ databases">
        <title>Pervasive Adenine N6-methylation of Active Genes in Fungi.</title>
        <authorList>
            <consortium name="DOE Joint Genome Institute"/>
            <person name="Mondo S.J."/>
            <person name="Dannebaum R.O."/>
            <person name="Kuo R.C."/>
            <person name="Labutti K."/>
            <person name="Haridas S."/>
            <person name="Kuo A."/>
            <person name="Salamov A."/>
            <person name="Ahrendt S.R."/>
            <person name="Lipzen A."/>
            <person name="Sullivan W."/>
            <person name="Andreopoulos W.B."/>
            <person name="Clum A."/>
            <person name="Lindquist E."/>
            <person name="Daum C."/>
            <person name="Ramamoorthy G.K."/>
            <person name="Gryganskyi A."/>
            <person name="Culley D."/>
            <person name="Magnuson J.K."/>
            <person name="James T.Y."/>
            <person name="O'Malley M.A."/>
            <person name="Stajich J.E."/>
            <person name="Spatafora J.W."/>
            <person name="Visel A."/>
            <person name="Grigoriev I.V."/>
        </authorList>
    </citation>
    <scope>NUCLEOTIDE SEQUENCE [LARGE SCALE GENOMIC DNA]</scope>
    <source>
        <strain evidence="2 3">12-1054</strain>
    </source>
</reference>
<dbReference type="Proteomes" id="UP000193685">
    <property type="component" value="Unassembled WGS sequence"/>
</dbReference>
<dbReference type="EMBL" id="MCFI01000027">
    <property type="protein sequence ID" value="ORY75119.1"/>
    <property type="molecule type" value="Genomic_DNA"/>
</dbReference>
<evidence type="ECO:0000313" key="2">
    <source>
        <dbReference type="EMBL" id="ORY75119.1"/>
    </source>
</evidence>
<evidence type="ECO:0000256" key="1">
    <source>
        <dbReference type="SAM" id="MobiDB-lite"/>
    </source>
</evidence>
<feature type="compositionally biased region" description="Basic and acidic residues" evidence="1">
    <location>
        <begin position="70"/>
        <end position="86"/>
    </location>
</feature>
<dbReference type="AlphaFoldDB" id="A0A1Y2EUA6"/>
<comment type="caution">
    <text evidence="2">The sequence shown here is derived from an EMBL/GenBank/DDBJ whole genome shotgun (WGS) entry which is preliminary data.</text>
</comment>
<organism evidence="2 3">
    <name type="scientific">Protomyces lactucae-debilis</name>
    <dbReference type="NCBI Taxonomy" id="2754530"/>
    <lineage>
        <taxon>Eukaryota</taxon>
        <taxon>Fungi</taxon>
        <taxon>Dikarya</taxon>
        <taxon>Ascomycota</taxon>
        <taxon>Taphrinomycotina</taxon>
        <taxon>Taphrinomycetes</taxon>
        <taxon>Taphrinales</taxon>
        <taxon>Protomycetaceae</taxon>
        <taxon>Protomyces</taxon>
    </lineage>
</organism>
<accession>A0A1Y2EUA6</accession>
<protein>
    <submittedName>
        <fullName evidence="2">Uncharacterized protein</fullName>
    </submittedName>
</protein>
<evidence type="ECO:0000313" key="3">
    <source>
        <dbReference type="Proteomes" id="UP000193685"/>
    </source>
</evidence>
<feature type="region of interest" description="Disordered" evidence="1">
    <location>
        <begin position="1"/>
        <end position="157"/>
    </location>
</feature>
<dbReference type="RefSeq" id="XP_040722231.1">
    <property type="nucleotide sequence ID" value="XM_040870187.1"/>
</dbReference>
<sequence>MEDDTEEDIMPLLNSDEEPTKPKKPKRAKKATAPKKKIKKQLAAEAKQAEVADPALADEDELASSTPKSIAKDEPKDEPIEVKLASDEEEKPAVVTHTKTKKTKKAPAKPRKQATKKRSLDSAAASGKQAAVGTRRAPKRGAQKQAVQETASDDGEH</sequence>